<dbReference type="Pfam" id="PF02518">
    <property type="entry name" value="HATPase_c"/>
    <property type="match status" value="1"/>
</dbReference>
<evidence type="ECO:0000313" key="14">
    <source>
        <dbReference type="EMBL" id="PEH71321.1"/>
    </source>
</evidence>
<keyword evidence="9" id="KW-0902">Two-component regulatory system</keyword>
<dbReference type="PRINTS" id="PR00344">
    <property type="entry name" value="BCTRLSENSOR"/>
</dbReference>
<name>A0A2A7TZ57_EDWTA</name>
<dbReference type="InterPro" id="IPR003594">
    <property type="entry name" value="HATPase_dom"/>
</dbReference>
<comment type="subcellular location">
    <subcellularLocation>
        <location evidence="2">Membrane</location>
    </subcellularLocation>
</comment>
<dbReference type="OrthoDB" id="9804645at2"/>
<keyword evidence="8 11" id="KW-1133">Transmembrane helix</keyword>
<evidence type="ECO:0000256" key="4">
    <source>
        <dbReference type="ARBA" id="ARBA00022553"/>
    </source>
</evidence>
<evidence type="ECO:0000256" key="11">
    <source>
        <dbReference type="SAM" id="Phobius"/>
    </source>
</evidence>
<keyword evidence="6 11" id="KW-0812">Transmembrane</keyword>
<keyword evidence="5" id="KW-0808">Transferase</keyword>
<evidence type="ECO:0000256" key="1">
    <source>
        <dbReference type="ARBA" id="ARBA00000085"/>
    </source>
</evidence>
<dbReference type="Proteomes" id="UP000219788">
    <property type="component" value="Unassembled WGS sequence"/>
</dbReference>
<feature type="transmembrane region" description="Helical" evidence="11">
    <location>
        <begin position="178"/>
        <end position="198"/>
    </location>
</feature>
<dbReference type="EMBL" id="PDDV01000013">
    <property type="protein sequence ID" value="PEH71321.1"/>
    <property type="molecule type" value="Genomic_DNA"/>
</dbReference>
<evidence type="ECO:0000256" key="5">
    <source>
        <dbReference type="ARBA" id="ARBA00022679"/>
    </source>
</evidence>
<organism evidence="14 15">
    <name type="scientific">Edwardsiella tarda</name>
    <dbReference type="NCBI Taxonomy" id="636"/>
    <lineage>
        <taxon>Bacteria</taxon>
        <taxon>Pseudomonadati</taxon>
        <taxon>Pseudomonadota</taxon>
        <taxon>Gammaproteobacteria</taxon>
        <taxon>Enterobacterales</taxon>
        <taxon>Hafniaceae</taxon>
        <taxon>Edwardsiella</taxon>
    </lineage>
</organism>
<feature type="domain" description="HAMP" evidence="13">
    <location>
        <begin position="199"/>
        <end position="259"/>
    </location>
</feature>
<dbReference type="InterPro" id="IPR003660">
    <property type="entry name" value="HAMP_dom"/>
</dbReference>
<dbReference type="SMART" id="SM00387">
    <property type="entry name" value="HATPase_c"/>
    <property type="match status" value="1"/>
</dbReference>
<dbReference type="InterPro" id="IPR004358">
    <property type="entry name" value="Sig_transdc_His_kin-like_C"/>
</dbReference>
<evidence type="ECO:0000256" key="3">
    <source>
        <dbReference type="ARBA" id="ARBA00012438"/>
    </source>
</evidence>
<comment type="caution">
    <text evidence="14">The sequence shown here is derived from an EMBL/GenBank/DDBJ whole genome shotgun (WGS) entry which is preliminary data.</text>
</comment>
<proteinExistence type="predicted"/>
<dbReference type="Gene3D" id="3.30.565.10">
    <property type="entry name" value="Histidine kinase-like ATPase, C-terminal domain"/>
    <property type="match status" value="1"/>
</dbReference>
<evidence type="ECO:0000256" key="9">
    <source>
        <dbReference type="ARBA" id="ARBA00023012"/>
    </source>
</evidence>
<dbReference type="STRING" id="636.AAW15_00600"/>
<dbReference type="PROSITE" id="PS50885">
    <property type="entry name" value="HAMP"/>
    <property type="match status" value="1"/>
</dbReference>
<dbReference type="PANTHER" id="PTHR45436">
    <property type="entry name" value="SENSOR HISTIDINE KINASE YKOH"/>
    <property type="match status" value="1"/>
</dbReference>
<sequence length="487" mass="54370">MRYLSLSQRLALVFALLLLVCSTLTGWLQLRSNAAYSHQVIQRLSADLASHIAQHNPLLQADGLNRASVKRLFDQLMAVNPSVEVYLLDSQGQIIGDAAPAGRIVRHRVGLAPIEAFLAGQALPLYGDDPRSRDAKKVFSVTPLTLNGHTRGYLYVVLLGEEYNRLSDDARLGSAWRMAGWSIALILGCGLLAWLLAYRWVTRPVHALTHQVDRLEREGLETLSPETLAALQRVQGEDEVARLQRAFGRMARRITEQWRRLADQDRQRREFITTVSHDLRTPLTSLHGYLETLSLKQESLGEADRRRYLATALTQSQKVGRLAQQLFELARLEYGAVKPQCEPFSFAELVQDVFQKFELAAETRGLTLSTDVVAGLPPITADIHMMERVLTNLLDNALRHTPPEGRIVVRLWQAQGRLWVELCDSGPGVPDALREALFQRPLSSAERRQESGGLGLLIVKRMLALHDGDIALVTGQPGACFRLSLPL</sequence>
<dbReference type="CDD" id="cd00082">
    <property type="entry name" value="HisKA"/>
    <property type="match status" value="1"/>
</dbReference>
<dbReference type="GO" id="GO:0000155">
    <property type="term" value="F:phosphorelay sensor kinase activity"/>
    <property type="evidence" value="ECO:0007669"/>
    <property type="project" value="InterPro"/>
</dbReference>
<dbReference type="PROSITE" id="PS50109">
    <property type="entry name" value="HIS_KIN"/>
    <property type="match status" value="1"/>
</dbReference>
<dbReference type="InterPro" id="IPR005467">
    <property type="entry name" value="His_kinase_dom"/>
</dbReference>
<dbReference type="AlphaFoldDB" id="A0A2A7TZ57"/>
<protein>
    <recommendedName>
        <fullName evidence="3">histidine kinase</fullName>
        <ecNumber evidence="3">2.7.13.3</ecNumber>
    </recommendedName>
</protein>
<evidence type="ECO:0000259" key="13">
    <source>
        <dbReference type="PROSITE" id="PS50885"/>
    </source>
</evidence>
<dbReference type="Gene3D" id="1.10.287.130">
    <property type="match status" value="1"/>
</dbReference>
<dbReference type="FunFam" id="1.10.287.130:FF:000001">
    <property type="entry name" value="Two-component sensor histidine kinase"/>
    <property type="match status" value="1"/>
</dbReference>
<dbReference type="Pfam" id="PF00512">
    <property type="entry name" value="HisKA"/>
    <property type="match status" value="1"/>
</dbReference>
<dbReference type="InterPro" id="IPR036890">
    <property type="entry name" value="HATPase_C_sf"/>
</dbReference>
<evidence type="ECO:0000256" key="10">
    <source>
        <dbReference type="ARBA" id="ARBA00023136"/>
    </source>
</evidence>
<dbReference type="SUPFAM" id="SSF47384">
    <property type="entry name" value="Homodimeric domain of signal transducing histidine kinase"/>
    <property type="match status" value="1"/>
</dbReference>
<evidence type="ECO:0000259" key="12">
    <source>
        <dbReference type="PROSITE" id="PS50109"/>
    </source>
</evidence>
<dbReference type="InterPro" id="IPR050428">
    <property type="entry name" value="TCS_sensor_his_kinase"/>
</dbReference>
<evidence type="ECO:0000256" key="2">
    <source>
        <dbReference type="ARBA" id="ARBA00004370"/>
    </source>
</evidence>
<dbReference type="CDD" id="cd00075">
    <property type="entry name" value="HATPase"/>
    <property type="match status" value="1"/>
</dbReference>
<evidence type="ECO:0000313" key="15">
    <source>
        <dbReference type="Proteomes" id="UP000219788"/>
    </source>
</evidence>
<gene>
    <name evidence="14" type="ORF">CRM76_04875</name>
</gene>
<dbReference type="Gene3D" id="6.10.340.10">
    <property type="match status" value="1"/>
</dbReference>
<dbReference type="PANTHER" id="PTHR45436:SF5">
    <property type="entry name" value="SENSOR HISTIDINE KINASE TRCS"/>
    <property type="match status" value="1"/>
</dbReference>
<accession>A0A2A7TZ57</accession>
<comment type="catalytic activity">
    <reaction evidence="1">
        <text>ATP + protein L-histidine = ADP + protein N-phospho-L-histidine.</text>
        <dbReference type="EC" id="2.7.13.3"/>
    </reaction>
</comment>
<evidence type="ECO:0000256" key="7">
    <source>
        <dbReference type="ARBA" id="ARBA00022777"/>
    </source>
</evidence>
<dbReference type="CDD" id="cd06225">
    <property type="entry name" value="HAMP"/>
    <property type="match status" value="1"/>
</dbReference>
<dbReference type="SMART" id="SM00388">
    <property type="entry name" value="HisKA"/>
    <property type="match status" value="1"/>
</dbReference>
<reference evidence="15" key="1">
    <citation type="submission" date="2017-09" db="EMBL/GenBank/DDBJ databases">
        <title>FDA dAtabase for Regulatory Grade micrObial Sequences (FDA-ARGOS): Supporting development and validation of Infectious Disease Dx tests.</title>
        <authorList>
            <person name="Goldberg B."/>
            <person name="Campos J."/>
            <person name="Tallon L."/>
            <person name="Sadzewicz L."/>
            <person name="Ott S."/>
            <person name="Zhao X."/>
            <person name="Nagaraj S."/>
            <person name="Vavikolanu K."/>
            <person name="Aluvathingal J."/>
            <person name="Nadendla S."/>
            <person name="Geyer C."/>
            <person name="Sichtig H."/>
        </authorList>
    </citation>
    <scope>NUCLEOTIDE SEQUENCE [LARGE SCALE GENOMIC DNA]</scope>
    <source>
        <strain evidence="15">FDAARGOS_370</strain>
    </source>
</reference>
<dbReference type="GO" id="GO:0005886">
    <property type="term" value="C:plasma membrane"/>
    <property type="evidence" value="ECO:0007669"/>
    <property type="project" value="TreeGrafter"/>
</dbReference>
<keyword evidence="4" id="KW-0597">Phosphoprotein</keyword>
<dbReference type="Pfam" id="PF00672">
    <property type="entry name" value="HAMP"/>
    <property type="match status" value="1"/>
</dbReference>
<dbReference type="RefSeq" id="WP_005290717.1">
    <property type="nucleotide sequence ID" value="NZ_CABKPF010000079.1"/>
</dbReference>
<keyword evidence="7 14" id="KW-0418">Kinase</keyword>
<evidence type="ECO:0000256" key="8">
    <source>
        <dbReference type="ARBA" id="ARBA00022989"/>
    </source>
</evidence>
<dbReference type="SUPFAM" id="SSF55874">
    <property type="entry name" value="ATPase domain of HSP90 chaperone/DNA topoisomerase II/histidine kinase"/>
    <property type="match status" value="1"/>
</dbReference>
<keyword evidence="10 11" id="KW-0472">Membrane</keyword>
<evidence type="ECO:0000256" key="6">
    <source>
        <dbReference type="ARBA" id="ARBA00022692"/>
    </source>
</evidence>
<dbReference type="EC" id="2.7.13.3" evidence="3"/>
<dbReference type="SMART" id="SM00304">
    <property type="entry name" value="HAMP"/>
    <property type="match status" value="1"/>
</dbReference>
<dbReference type="InterPro" id="IPR003661">
    <property type="entry name" value="HisK_dim/P_dom"/>
</dbReference>
<feature type="domain" description="Histidine kinase" evidence="12">
    <location>
        <begin position="274"/>
        <end position="487"/>
    </location>
</feature>
<dbReference type="InterPro" id="IPR036097">
    <property type="entry name" value="HisK_dim/P_sf"/>
</dbReference>